<organism evidence="4 5">
    <name type="scientific">Paraconiothyrium brasiliense</name>
    <dbReference type="NCBI Taxonomy" id="300254"/>
    <lineage>
        <taxon>Eukaryota</taxon>
        <taxon>Fungi</taxon>
        <taxon>Dikarya</taxon>
        <taxon>Ascomycota</taxon>
        <taxon>Pezizomycotina</taxon>
        <taxon>Dothideomycetes</taxon>
        <taxon>Pleosporomycetidae</taxon>
        <taxon>Pleosporales</taxon>
        <taxon>Massarineae</taxon>
        <taxon>Didymosphaeriaceae</taxon>
        <taxon>Paraconiothyrium</taxon>
    </lineage>
</organism>
<proteinExistence type="inferred from homology"/>
<evidence type="ECO:0000313" key="5">
    <source>
        <dbReference type="Proteomes" id="UP001521785"/>
    </source>
</evidence>
<protein>
    <submittedName>
        <fullName evidence="4">Uncharacterized protein</fullName>
    </submittedName>
</protein>
<name>A0ABR3S5P4_9PLEO</name>
<reference evidence="4 5" key="1">
    <citation type="submission" date="2024-02" db="EMBL/GenBank/DDBJ databases">
        <title>De novo assembly and annotation of 12 fungi associated with fruit tree decline syndrome in Ontario, Canada.</title>
        <authorList>
            <person name="Sulman M."/>
            <person name="Ellouze W."/>
            <person name="Ilyukhin E."/>
        </authorList>
    </citation>
    <scope>NUCLEOTIDE SEQUENCE [LARGE SCALE GENOMIC DNA]</scope>
    <source>
        <strain evidence="4 5">M42-189</strain>
    </source>
</reference>
<evidence type="ECO:0000256" key="2">
    <source>
        <dbReference type="ARBA" id="ARBA00023002"/>
    </source>
</evidence>
<dbReference type="InterPro" id="IPR050816">
    <property type="entry name" value="Flavin-dep_Halogenase_NPB"/>
</dbReference>
<evidence type="ECO:0000256" key="1">
    <source>
        <dbReference type="ARBA" id="ARBA00005706"/>
    </source>
</evidence>
<evidence type="ECO:0000313" key="4">
    <source>
        <dbReference type="EMBL" id="KAL1612019.1"/>
    </source>
</evidence>
<dbReference type="PANTHER" id="PTHR43747">
    <property type="entry name" value="FAD-BINDING PROTEIN"/>
    <property type="match status" value="1"/>
</dbReference>
<comment type="caution">
    <text evidence="4">The sequence shown here is derived from an EMBL/GenBank/DDBJ whole genome shotgun (WGS) entry which is preliminary data.</text>
</comment>
<keyword evidence="5" id="KW-1185">Reference proteome</keyword>
<comment type="similarity">
    <text evidence="1">Belongs to the flavin-dependent halogenase family.</text>
</comment>
<feature type="region of interest" description="Disordered" evidence="3">
    <location>
        <begin position="244"/>
        <end position="265"/>
    </location>
</feature>
<dbReference type="EMBL" id="JAKJXO020000001">
    <property type="protein sequence ID" value="KAL1612019.1"/>
    <property type="molecule type" value="Genomic_DNA"/>
</dbReference>
<dbReference type="Gene3D" id="3.50.50.60">
    <property type="entry name" value="FAD/NAD(P)-binding domain"/>
    <property type="match status" value="1"/>
</dbReference>
<sequence>MEAPLVSSAESLLREEHKQPSKDLWAALYLGGLSSSLYFWRKYGLGSSPPSLEAPATAQPLSDAEFLNSHNIQPGVPSSSDVVVVGGGIHSLIYAIHLRLRSQSLFASDPTLHVPSITVLERLPSPGYKIGESTLTTFGVWLRSVGISTSVLWRLFGAKDGLAFYYLPPDGSWDGVTSFCANGPSGDFVATLQIERKISELLLTLYAQRLGVKVLHGTGVDVPGTPISSTPVLPRLARVREATRSSNPDELISSSTVPASNLEASSRTEPRVGHVKLTNGVDIKTKLLVDATGRFRRFASKQSKSERFEGFNTESFWAYFEMMGDESDLPFDNYESCHTNHICIAEGWAWLIRLPTWEGSSIPNLTAMINHLLDLNQANTPSDSYPSMEELAQRFNCKVRWVTSIGFALRSDVVYPPSEELERYGDSEAERKFNWITSQYPRMQAYMDRHRLVKDLYGKNSTWFIRKQLTYSTPIVSGIANKTGDDGDSMAWAAIGDAAGFTNPLYSPGINCNMATSVMLAEKTPYLLSRGMLEKEETLDQYNKFCSERVVNLNRMNKYNYVLMQSPRTGPLGPLWQYMSGTGNALWRRSSEFVSVDRVAEFVTTWEWGSQHPEYTMFAKEVIRLLGNRLSDGPPEEALVEEVLQLSEEMLARAKQSGKYVNRWAGLFSWYDDELRFNASKKGRDKLAVRCEGCGNWRILTGVSTRCCTCGVVCKEVDIVRYKGA</sequence>
<accession>A0ABR3S5P4</accession>
<dbReference type="Proteomes" id="UP001521785">
    <property type="component" value="Unassembled WGS sequence"/>
</dbReference>
<gene>
    <name evidence="4" type="ORF">SLS60_000242</name>
</gene>
<evidence type="ECO:0000256" key="3">
    <source>
        <dbReference type="SAM" id="MobiDB-lite"/>
    </source>
</evidence>
<dbReference type="SUPFAM" id="SSF51905">
    <property type="entry name" value="FAD/NAD(P)-binding domain"/>
    <property type="match status" value="1"/>
</dbReference>
<dbReference type="InterPro" id="IPR036188">
    <property type="entry name" value="FAD/NAD-bd_sf"/>
</dbReference>
<dbReference type="PANTHER" id="PTHR43747:SF5">
    <property type="entry name" value="FAD-BINDING DOMAIN-CONTAINING PROTEIN"/>
    <property type="match status" value="1"/>
</dbReference>
<keyword evidence="2" id="KW-0560">Oxidoreductase</keyword>